<comment type="function">
    <text evidence="1 12">Catalyzes the condensation of (S)-aspartate-beta-semialdehyde [(S)-ASA] and pyruvate to 4-hydroxy-tetrahydrodipicolinate (HTPA).</text>
</comment>
<dbReference type="GO" id="GO:0008840">
    <property type="term" value="F:4-hydroxy-tetrahydrodipicolinate synthase activity"/>
    <property type="evidence" value="ECO:0007669"/>
    <property type="project" value="UniProtKB-UniRule"/>
</dbReference>
<gene>
    <name evidence="12" type="primary">dapA</name>
    <name evidence="17" type="ORF">AC529_01340</name>
</gene>
<evidence type="ECO:0000256" key="6">
    <source>
        <dbReference type="ARBA" id="ARBA00022605"/>
    </source>
</evidence>
<dbReference type="SUPFAM" id="SSF51569">
    <property type="entry name" value="Aldolase"/>
    <property type="match status" value="1"/>
</dbReference>
<evidence type="ECO:0000256" key="8">
    <source>
        <dbReference type="ARBA" id="ARBA00023154"/>
    </source>
</evidence>
<keyword evidence="7 12" id="KW-0220">Diaminopimelate biosynthesis</keyword>
<keyword evidence="18" id="KW-1185">Reference proteome</keyword>
<dbReference type="SMART" id="SM01130">
    <property type="entry name" value="DHDPS"/>
    <property type="match status" value="1"/>
</dbReference>
<keyword evidence="5 12" id="KW-0963">Cytoplasm</keyword>
<comment type="caution">
    <text evidence="12">Was originally thought to be a dihydrodipicolinate synthase (DHDPS), catalyzing the condensation of (S)-aspartate-beta-semialdehyde [(S)-ASA] and pyruvate to dihydrodipicolinate (DHDP). However, it was shown in E.coli that the product of the enzymatic reaction is not dihydrodipicolinate but in fact (4S)-4-hydroxy-2,3,4,5-tetrahydro-(2S)-dipicolinic acid (HTPA), and that the consecutive dehydration reaction leading to DHDP is not spontaneous but catalyzed by DapB.</text>
</comment>
<feature type="active site" description="Proton donor/acceptor" evidence="12 14">
    <location>
        <position position="130"/>
    </location>
</feature>
<comment type="pathway">
    <text evidence="2 12">Amino-acid biosynthesis; L-lysine biosynthesis via DAP pathway; (S)-tetrahydrodipicolinate from L-aspartate: step 3/4.</text>
</comment>
<evidence type="ECO:0000256" key="9">
    <source>
        <dbReference type="ARBA" id="ARBA00023239"/>
    </source>
</evidence>
<keyword evidence="8 12" id="KW-0457">Lysine biosynthesis</keyword>
<dbReference type="PROSITE" id="PS00666">
    <property type="entry name" value="DHDPS_2"/>
    <property type="match status" value="1"/>
</dbReference>
<dbReference type="EMBL" id="LGEM01000008">
    <property type="protein sequence ID" value="KUP98473.1"/>
    <property type="molecule type" value="Genomic_DNA"/>
</dbReference>
<dbReference type="PROSITE" id="PS00665">
    <property type="entry name" value="DHDPS_1"/>
    <property type="match status" value="1"/>
</dbReference>
<dbReference type="InterPro" id="IPR002220">
    <property type="entry name" value="DapA-like"/>
</dbReference>
<keyword evidence="10 12" id="KW-0704">Schiff base</keyword>
<evidence type="ECO:0000256" key="1">
    <source>
        <dbReference type="ARBA" id="ARBA00003294"/>
    </source>
</evidence>
<keyword evidence="9 12" id="KW-0456">Lyase</keyword>
<comment type="caution">
    <text evidence="17">The sequence shown here is derived from an EMBL/GenBank/DDBJ whole genome shotgun (WGS) entry which is preliminary data.</text>
</comment>
<keyword evidence="6 12" id="KW-0028">Amino-acid biosynthesis</keyword>
<evidence type="ECO:0000256" key="15">
    <source>
        <dbReference type="PIRSR" id="PIRSR001365-2"/>
    </source>
</evidence>
<evidence type="ECO:0000256" key="2">
    <source>
        <dbReference type="ARBA" id="ARBA00005120"/>
    </source>
</evidence>
<feature type="site" description="Part of a proton relay during catalysis" evidence="12">
    <location>
        <position position="41"/>
    </location>
</feature>
<evidence type="ECO:0000256" key="10">
    <source>
        <dbReference type="ARBA" id="ARBA00023270"/>
    </source>
</evidence>
<comment type="catalytic activity">
    <reaction evidence="11 12">
        <text>L-aspartate 4-semialdehyde + pyruvate = (2S,4S)-4-hydroxy-2,3,4,5-tetrahydrodipicolinate + H2O + H(+)</text>
        <dbReference type="Rhea" id="RHEA:34171"/>
        <dbReference type="ChEBI" id="CHEBI:15361"/>
        <dbReference type="ChEBI" id="CHEBI:15377"/>
        <dbReference type="ChEBI" id="CHEBI:15378"/>
        <dbReference type="ChEBI" id="CHEBI:67139"/>
        <dbReference type="ChEBI" id="CHEBI:537519"/>
        <dbReference type="EC" id="4.3.3.7"/>
    </reaction>
</comment>
<dbReference type="InterPro" id="IPR020625">
    <property type="entry name" value="Schiff_base-form_aldolases_AS"/>
</dbReference>
<dbReference type="Proteomes" id="UP000074382">
    <property type="component" value="Unassembled WGS sequence"/>
</dbReference>
<dbReference type="Gene3D" id="3.20.20.70">
    <property type="entry name" value="Aldolase class I"/>
    <property type="match status" value="1"/>
</dbReference>
<evidence type="ECO:0000256" key="5">
    <source>
        <dbReference type="ARBA" id="ARBA00022490"/>
    </source>
</evidence>
<evidence type="ECO:0000256" key="7">
    <source>
        <dbReference type="ARBA" id="ARBA00022915"/>
    </source>
</evidence>
<comment type="subunit">
    <text evidence="12">Homotetramer; dimer of dimers.</text>
</comment>
<dbReference type="InterPro" id="IPR005263">
    <property type="entry name" value="DapA"/>
</dbReference>
<evidence type="ECO:0000256" key="16">
    <source>
        <dbReference type="SAM" id="MobiDB-lite"/>
    </source>
</evidence>
<feature type="active site" description="Schiff-base intermediate with substrate" evidence="12 14">
    <location>
        <position position="158"/>
    </location>
</feature>
<dbReference type="InterPro" id="IPR013785">
    <property type="entry name" value="Aldolase_TIM"/>
</dbReference>
<dbReference type="GO" id="GO:0005829">
    <property type="term" value="C:cytosol"/>
    <property type="evidence" value="ECO:0007669"/>
    <property type="project" value="TreeGrafter"/>
</dbReference>
<comment type="subcellular location">
    <subcellularLocation>
        <location evidence="12">Cytoplasm</location>
    </subcellularLocation>
</comment>
<dbReference type="Pfam" id="PF00701">
    <property type="entry name" value="DHDPS"/>
    <property type="match status" value="1"/>
</dbReference>
<feature type="binding site" evidence="12 15">
    <location>
        <position position="198"/>
    </location>
    <ligand>
        <name>pyruvate</name>
        <dbReference type="ChEBI" id="CHEBI:15361"/>
    </ligand>
</feature>
<dbReference type="PIRSF" id="PIRSF001365">
    <property type="entry name" value="DHDPS"/>
    <property type="match status" value="1"/>
</dbReference>
<dbReference type="GO" id="GO:0009089">
    <property type="term" value="P:lysine biosynthetic process via diaminopimelate"/>
    <property type="evidence" value="ECO:0007669"/>
    <property type="project" value="UniProtKB-UniRule"/>
</dbReference>
<comment type="similarity">
    <text evidence="3 12 13">Belongs to the DapA family.</text>
</comment>
<dbReference type="NCBIfam" id="TIGR00674">
    <property type="entry name" value="dapA"/>
    <property type="match status" value="1"/>
</dbReference>
<dbReference type="PRINTS" id="PR00146">
    <property type="entry name" value="DHPICSNTHASE"/>
</dbReference>
<reference evidence="18" key="1">
    <citation type="journal article" date="2017" name="Acta Aliment.">
        <title>Plant polysaccharide degrading enzyme system of Thermpbifida cellulosilytica TB100 revealed by de novo genome project data.</title>
        <authorList>
            <person name="Toth A."/>
            <person name="Baka E."/>
            <person name="Luzics S."/>
            <person name="Bata-Vidacs I."/>
            <person name="Nagy I."/>
            <person name="Balint B."/>
            <person name="Herceg R."/>
            <person name="Olasz F."/>
            <person name="Wilk T."/>
            <person name="Nagy T."/>
            <person name="Kriszt B."/>
            <person name="Nagy I."/>
            <person name="Kukolya J."/>
        </authorList>
    </citation>
    <scope>NUCLEOTIDE SEQUENCE [LARGE SCALE GENOMIC DNA]</scope>
    <source>
        <strain evidence="18">TB100</strain>
    </source>
</reference>
<accession>A0A147KMI4</accession>
<evidence type="ECO:0000256" key="11">
    <source>
        <dbReference type="ARBA" id="ARBA00047836"/>
    </source>
</evidence>
<dbReference type="PANTHER" id="PTHR12128">
    <property type="entry name" value="DIHYDRODIPICOLINATE SYNTHASE"/>
    <property type="match status" value="1"/>
</dbReference>
<feature type="binding site" evidence="12 15">
    <location>
        <position position="42"/>
    </location>
    <ligand>
        <name>pyruvate</name>
        <dbReference type="ChEBI" id="CHEBI:15361"/>
    </ligand>
</feature>
<dbReference type="EC" id="4.3.3.7" evidence="4 12"/>
<dbReference type="AlphaFoldDB" id="A0A147KMI4"/>
<dbReference type="HAMAP" id="MF_00418">
    <property type="entry name" value="DapA"/>
    <property type="match status" value="1"/>
</dbReference>
<dbReference type="UniPathway" id="UPA00034">
    <property type="reaction ID" value="UER00017"/>
</dbReference>
<dbReference type="CDD" id="cd00950">
    <property type="entry name" value="DHDPS"/>
    <property type="match status" value="1"/>
</dbReference>
<dbReference type="GO" id="GO:0019877">
    <property type="term" value="P:diaminopimelate biosynthetic process"/>
    <property type="evidence" value="ECO:0007669"/>
    <property type="project" value="UniProtKB-UniRule"/>
</dbReference>
<evidence type="ECO:0000256" key="4">
    <source>
        <dbReference type="ARBA" id="ARBA00012086"/>
    </source>
</evidence>
<organism evidence="17 18">
    <name type="scientific">Thermobifida cellulosilytica TB100</name>
    <dbReference type="NCBI Taxonomy" id="665004"/>
    <lineage>
        <taxon>Bacteria</taxon>
        <taxon>Bacillati</taxon>
        <taxon>Actinomycetota</taxon>
        <taxon>Actinomycetes</taxon>
        <taxon>Streptosporangiales</taxon>
        <taxon>Nocardiopsidaceae</taxon>
        <taxon>Thermobifida</taxon>
    </lineage>
</organism>
<feature type="site" description="Part of a proton relay during catalysis" evidence="12">
    <location>
        <position position="104"/>
    </location>
</feature>
<evidence type="ECO:0000256" key="12">
    <source>
        <dbReference type="HAMAP-Rule" id="MF_00418"/>
    </source>
</evidence>
<sequence length="312" mass="32801">MLTAMITPMRDNGEVDYDGVARLAAYLVDEQRNDGLVVNGTTGESATTSDEEKERILRTVVEAVGDRATIVAGAGSNDTRHSIELARTAERAGAHGLLLVTPYYNRPPQEGLLRHFTAIADATGLPVMLYDIPGRTGTPIASETLVRLAEHPRIVANKDAKDDLGASSWVMARTDLAYYSGNDMLNLPMLSIGAAGFVSVVGHVVGGDLHDMIDAYHSGDVARALAIHRRLIPVYTGMFRTQGVITTKAVLNMSGLPGGTVRSPLTDASPELQALLSEDLAAAGVKSPNGLAPHQAVPAGAAGAERLTEGTA</sequence>
<dbReference type="PANTHER" id="PTHR12128:SF66">
    <property type="entry name" value="4-HYDROXY-2-OXOGLUTARATE ALDOLASE, MITOCHONDRIAL"/>
    <property type="match status" value="1"/>
</dbReference>
<protein>
    <recommendedName>
        <fullName evidence="4 12">4-hydroxy-tetrahydrodipicolinate synthase</fullName>
        <shortName evidence="12">HTPA synthase</shortName>
        <ecNumber evidence="4 12">4.3.3.7</ecNumber>
    </recommendedName>
</protein>
<evidence type="ECO:0000313" key="18">
    <source>
        <dbReference type="Proteomes" id="UP000074382"/>
    </source>
</evidence>
<dbReference type="STRING" id="665004.AC529_01340"/>
<evidence type="ECO:0000256" key="14">
    <source>
        <dbReference type="PIRSR" id="PIRSR001365-1"/>
    </source>
</evidence>
<evidence type="ECO:0000256" key="3">
    <source>
        <dbReference type="ARBA" id="ARBA00007592"/>
    </source>
</evidence>
<evidence type="ECO:0000313" key="17">
    <source>
        <dbReference type="EMBL" id="KUP98473.1"/>
    </source>
</evidence>
<dbReference type="InterPro" id="IPR020624">
    <property type="entry name" value="Schiff_base-form_aldolases_CS"/>
</dbReference>
<proteinExistence type="inferred from homology"/>
<evidence type="ECO:0000256" key="13">
    <source>
        <dbReference type="PIRNR" id="PIRNR001365"/>
    </source>
</evidence>
<dbReference type="PATRIC" id="fig|665004.4.peg.223"/>
<name>A0A147KMI4_THECS</name>
<feature type="region of interest" description="Disordered" evidence="16">
    <location>
        <begin position="292"/>
        <end position="312"/>
    </location>
</feature>